<feature type="compositionally biased region" description="Polar residues" evidence="5">
    <location>
        <begin position="266"/>
        <end position="289"/>
    </location>
</feature>
<dbReference type="Proteomes" id="UP001642540">
    <property type="component" value="Unassembled WGS sequence"/>
</dbReference>
<dbReference type="Gene3D" id="1.20.1250.20">
    <property type="entry name" value="MFS general substrate transporter like domains"/>
    <property type="match status" value="1"/>
</dbReference>
<feature type="domain" description="Major facilitator superfamily (MFS) profile" evidence="7">
    <location>
        <begin position="330"/>
        <end position="773"/>
    </location>
</feature>
<feature type="transmembrane region" description="Helical" evidence="6">
    <location>
        <begin position="506"/>
        <end position="527"/>
    </location>
</feature>
<feature type="region of interest" description="Disordered" evidence="5">
    <location>
        <begin position="836"/>
        <end position="876"/>
    </location>
</feature>
<evidence type="ECO:0000256" key="2">
    <source>
        <dbReference type="ARBA" id="ARBA00022692"/>
    </source>
</evidence>
<proteinExistence type="predicted"/>
<feature type="transmembrane region" description="Helical" evidence="6">
    <location>
        <begin position="685"/>
        <end position="710"/>
    </location>
</feature>
<evidence type="ECO:0000256" key="5">
    <source>
        <dbReference type="SAM" id="MobiDB-lite"/>
    </source>
</evidence>
<feature type="transmembrane region" description="Helical" evidence="6">
    <location>
        <begin position="722"/>
        <end position="743"/>
    </location>
</feature>
<feature type="compositionally biased region" description="Low complexity" evidence="5">
    <location>
        <begin position="177"/>
        <end position="186"/>
    </location>
</feature>
<dbReference type="SUPFAM" id="SSF103473">
    <property type="entry name" value="MFS general substrate transporter"/>
    <property type="match status" value="1"/>
</dbReference>
<feature type="transmembrane region" description="Helical" evidence="6">
    <location>
        <begin position="420"/>
        <end position="439"/>
    </location>
</feature>
<keyword evidence="2 6" id="KW-0812">Transmembrane</keyword>
<evidence type="ECO:0000313" key="8">
    <source>
        <dbReference type="EMBL" id="CAL8106518.1"/>
    </source>
</evidence>
<accession>A0ABP1QML0</accession>
<dbReference type="InterPro" id="IPR005829">
    <property type="entry name" value="Sugar_transporter_CS"/>
</dbReference>
<evidence type="ECO:0000256" key="1">
    <source>
        <dbReference type="ARBA" id="ARBA00004141"/>
    </source>
</evidence>
<dbReference type="PANTHER" id="PTHR24064">
    <property type="entry name" value="SOLUTE CARRIER FAMILY 22 MEMBER"/>
    <property type="match status" value="1"/>
</dbReference>
<dbReference type="PROSITE" id="PS50850">
    <property type="entry name" value="MFS"/>
    <property type="match status" value="1"/>
</dbReference>
<comment type="subcellular location">
    <subcellularLocation>
        <location evidence="1">Membrane</location>
        <topology evidence="1">Multi-pass membrane protein</topology>
    </subcellularLocation>
</comment>
<feature type="transmembrane region" description="Helical" evidence="6">
    <location>
        <begin position="20"/>
        <end position="45"/>
    </location>
</feature>
<name>A0ABP1QML0_9HEXA</name>
<dbReference type="EMBL" id="CAXLJM020000038">
    <property type="protein sequence ID" value="CAL8106518.1"/>
    <property type="molecule type" value="Genomic_DNA"/>
</dbReference>
<dbReference type="Pfam" id="PF00083">
    <property type="entry name" value="Sugar_tr"/>
    <property type="match status" value="1"/>
</dbReference>
<feature type="transmembrane region" description="Helical" evidence="6">
    <location>
        <begin position="629"/>
        <end position="653"/>
    </location>
</feature>
<evidence type="ECO:0000259" key="7">
    <source>
        <dbReference type="PROSITE" id="PS50850"/>
    </source>
</evidence>
<dbReference type="InterPro" id="IPR036259">
    <property type="entry name" value="MFS_trans_sf"/>
</dbReference>
<evidence type="ECO:0000256" key="3">
    <source>
        <dbReference type="ARBA" id="ARBA00022989"/>
    </source>
</evidence>
<dbReference type="CDD" id="cd17317">
    <property type="entry name" value="MFS_SLC22"/>
    <property type="match status" value="1"/>
</dbReference>
<gene>
    <name evidence="8" type="ORF">ODALV1_LOCUS12381</name>
</gene>
<protein>
    <recommendedName>
        <fullName evidence="7">Major facilitator superfamily (MFS) profile domain-containing protein</fullName>
    </recommendedName>
</protein>
<dbReference type="InterPro" id="IPR005828">
    <property type="entry name" value="MFS_sugar_transport-like"/>
</dbReference>
<feature type="transmembrane region" description="Helical" evidence="6">
    <location>
        <begin position="479"/>
        <end position="500"/>
    </location>
</feature>
<dbReference type="InterPro" id="IPR020846">
    <property type="entry name" value="MFS_dom"/>
</dbReference>
<evidence type="ECO:0000313" key="9">
    <source>
        <dbReference type="Proteomes" id="UP001642540"/>
    </source>
</evidence>
<dbReference type="PROSITE" id="PS00216">
    <property type="entry name" value="SUGAR_TRANSPORT_1"/>
    <property type="match status" value="1"/>
</dbReference>
<keyword evidence="9" id="KW-1185">Reference proteome</keyword>
<keyword evidence="4 6" id="KW-0472">Membrane</keyword>
<feature type="transmembrane region" description="Helical" evidence="6">
    <location>
        <begin position="394"/>
        <end position="413"/>
    </location>
</feature>
<sequence length="876" mass="96613">MLDFDGMLMHVGEFGLYQKILFTFQAPFCIFVTFVLFGQVFMVLYPMNYWCEEHFACLTYNSNVSAAQRRNISYAWNMGGIFTSDPCEINDINDEFLRSLETYDKNINVCSSNRTAPCNYNDTNIGGFPSRRDQTTTTERPLIPVPPKIQLEPKVAGEREQRQYQYGGGYRWPSPRTKPTTTTTTTEKPEDSGYGKYGGNEDDDSYDNGYGGQGGGNQYGQGGNQYGQSGNKYGQGSGNQYGQGSGNQYGQGSGNQYKPGGGYGQGSSDSRQPGQSTGRPTFGPSTTERGGSGSASSQTGSKNPNGGRRRITPLNSAFVGYLEPDCTRSRVRMDLRPNLFIHADTMMSRKYRPPQFQNTPPAKCSVRWNRTAPFYDTIVTEGNWWCTAEANITIAQAIFFLGAIVGGFLIGWIADTFGRVPALVIANILGAVGGALSAWSTNIYLFSLFRFITGMAFDNCFTMMYILVLEFCGPTYRTLVANLSIAIFYTLGTILLPLLATTISNWRIYALVISLPMLLALLALFFVPESARWLLSKGRAKEATTILRSFAKVNRKKVDENIFVEFEQEATRMYAELEASAEEEPSLLAAFKTPRLRRTFILLTLIWALIALVYDGHSRNIINLANDDLNVFWMFGIASMTEFPADMLLIFTLDRFGRRWLAFGSMTLSGAFSFISAAITPDVRAGFLVSAIISRFWVNVGFNIGLQYAAELLPTVIRAQGVNAIHIMGYVASIISPFVAVIGRTNPTLSLILLGAFAIAAGFLSLFLAETLGEELPNTLEEAEAFGKNQSFFNCPICSKEREEDVIGVAPTAIEDRPVVLRNALRGSIRGETYRSSMISQSSSGGGSRKSFRPGGGVSQAPEPTEMTRLRRGYTQ</sequence>
<feature type="compositionally biased region" description="Gly residues" evidence="5">
    <location>
        <begin position="209"/>
        <end position="225"/>
    </location>
</feature>
<keyword evidence="3 6" id="KW-1133">Transmembrane helix</keyword>
<evidence type="ECO:0000256" key="4">
    <source>
        <dbReference type="ARBA" id="ARBA00023136"/>
    </source>
</evidence>
<feature type="transmembrane region" description="Helical" evidence="6">
    <location>
        <begin position="600"/>
        <end position="617"/>
    </location>
</feature>
<reference evidence="8 9" key="1">
    <citation type="submission" date="2024-08" db="EMBL/GenBank/DDBJ databases">
        <authorList>
            <person name="Cucini C."/>
            <person name="Frati F."/>
        </authorList>
    </citation>
    <scope>NUCLEOTIDE SEQUENCE [LARGE SCALE GENOMIC DNA]</scope>
</reference>
<comment type="caution">
    <text evidence="8">The sequence shown here is derived from an EMBL/GenBank/DDBJ whole genome shotgun (WGS) entry which is preliminary data.</text>
</comment>
<feature type="transmembrane region" description="Helical" evidence="6">
    <location>
        <begin position="749"/>
        <end position="769"/>
    </location>
</feature>
<evidence type="ECO:0000256" key="6">
    <source>
        <dbReference type="SAM" id="Phobius"/>
    </source>
</evidence>
<feature type="transmembrane region" description="Helical" evidence="6">
    <location>
        <begin position="445"/>
        <end position="467"/>
    </location>
</feature>
<feature type="region of interest" description="Disordered" evidence="5">
    <location>
        <begin position="124"/>
        <end position="312"/>
    </location>
</feature>
<feature type="compositionally biased region" description="Gly residues" evidence="5">
    <location>
        <begin position="844"/>
        <end position="858"/>
    </location>
</feature>
<organism evidence="8 9">
    <name type="scientific">Orchesella dallaii</name>
    <dbReference type="NCBI Taxonomy" id="48710"/>
    <lineage>
        <taxon>Eukaryota</taxon>
        <taxon>Metazoa</taxon>
        <taxon>Ecdysozoa</taxon>
        <taxon>Arthropoda</taxon>
        <taxon>Hexapoda</taxon>
        <taxon>Collembola</taxon>
        <taxon>Entomobryomorpha</taxon>
        <taxon>Entomobryoidea</taxon>
        <taxon>Orchesellidae</taxon>
        <taxon>Orchesellinae</taxon>
        <taxon>Orchesella</taxon>
    </lineage>
</organism>
<feature type="transmembrane region" description="Helical" evidence="6">
    <location>
        <begin position="660"/>
        <end position="679"/>
    </location>
</feature>
<feature type="compositionally biased region" description="Gly residues" evidence="5">
    <location>
        <begin position="233"/>
        <end position="265"/>
    </location>
</feature>